<feature type="region of interest" description="Disordered" evidence="1">
    <location>
        <begin position="195"/>
        <end position="222"/>
    </location>
</feature>
<dbReference type="EMBL" id="RSAS01000803">
    <property type="protein sequence ID" value="RRR67202.1"/>
    <property type="molecule type" value="Genomic_DNA"/>
</dbReference>
<organism evidence="3 4">
    <name type="scientific">Candidatus Viridilinea halotolerans</name>
    <dbReference type="NCBI Taxonomy" id="2491704"/>
    <lineage>
        <taxon>Bacteria</taxon>
        <taxon>Bacillati</taxon>
        <taxon>Chloroflexota</taxon>
        <taxon>Chloroflexia</taxon>
        <taxon>Chloroflexales</taxon>
        <taxon>Chloroflexineae</taxon>
        <taxon>Oscillochloridaceae</taxon>
        <taxon>Candidatus Viridilinea</taxon>
    </lineage>
</organism>
<name>A0A426TSU5_9CHLR</name>
<evidence type="ECO:0000313" key="3">
    <source>
        <dbReference type="EMBL" id="RRR67202.1"/>
    </source>
</evidence>
<dbReference type="AlphaFoldDB" id="A0A426TSU5"/>
<dbReference type="Proteomes" id="UP000280307">
    <property type="component" value="Unassembled WGS sequence"/>
</dbReference>
<comment type="caution">
    <text evidence="3">The sequence shown here is derived from an EMBL/GenBank/DDBJ whole genome shotgun (WGS) entry which is preliminary data.</text>
</comment>
<feature type="compositionally biased region" description="Pro residues" evidence="1">
    <location>
        <begin position="201"/>
        <end position="214"/>
    </location>
</feature>
<evidence type="ECO:0000313" key="4">
    <source>
        <dbReference type="Proteomes" id="UP000280307"/>
    </source>
</evidence>
<evidence type="ECO:0000256" key="2">
    <source>
        <dbReference type="SAM" id="SignalP"/>
    </source>
</evidence>
<proteinExistence type="predicted"/>
<protein>
    <submittedName>
        <fullName evidence="3">Uncharacterized protein</fullName>
    </submittedName>
</protein>
<reference evidence="3 4" key="1">
    <citation type="submission" date="2018-12" db="EMBL/GenBank/DDBJ databases">
        <title>Genome Sequence of Candidatus Viridilinea halotolerans isolated from saline sulfide-rich spring.</title>
        <authorList>
            <person name="Grouzdev D.S."/>
            <person name="Burganskaya E.I."/>
            <person name="Krutkina M.S."/>
            <person name="Sukhacheva M.V."/>
            <person name="Gorlenko V.M."/>
        </authorList>
    </citation>
    <scope>NUCLEOTIDE SEQUENCE [LARGE SCALE GENOMIC DNA]</scope>
    <source>
        <strain evidence="3">Chok-6</strain>
    </source>
</reference>
<evidence type="ECO:0000256" key="1">
    <source>
        <dbReference type="SAM" id="MobiDB-lite"/>
    </source>
</evidence>
<gene>
    <name evidence="3" type="ORF">EI684_19320</name>
</gene>
<sequence>MPHRLTALKRLLALMLLSTLLLVALPARAQSDTRYFPETDQTLGGLFRLFWELNGATANFGYPITAEYQLPDGRTVQWFERARFELVGSGDQWRVELGNLGTEFTQGRVFPKVPPIEDSADFRYIPQTQHIIKFGFKEIWETRGAERIFGYPISEEIQEVLEDGQWHTVQYFEKARFEYWPELPPGQRVLISNLGRRLAPGGPPPPPPSPPPASTPASPLGEMIHDQLPAQGDVFIIPIAAPPDTAFYLYGAGFDPNEPIDAWLTNAQNESIPLDLALLEREADVASIAFATTDMPEGDYTAVLQGRTTQVIAAANFRLTRAYIAGPGTPRPANMNGDATPADVNPNMQVRVAGYGLRPNELVEQWITEPDGGYVLMPFGDQADALGQIGVTTEKIFWTPEDALAGVYGVHMRGLESGARVSVYFSVWR</sequence>
<accession>A0A426TSU5</accession>
<feature type="signal peptide" evidence="2">
    <location>
        <begin position="1"/>
        <end position="29"/>
    </location>
</feature>
<feature type="chain" id="PRO_5019445263" evidence="2">
    <location>
        <begin position="30"/>
        <end position="429"/>
    </location>
</feature>
<keyword evidence="2" id="KW-0732">Signal</keyword>